<dbReference type="GO" id="GO:0007156">
    <property type="term" value="P:homophilic cell adhesion via plasma membrane adhesion molecules"/>
    <property type="evidence" value="ECO:0007669"/>
    <property type="project" value="TreeGrafter"/>
</dbReference>
<proteinExistence type="predicted"/>
<keyword evidence="6" id="KW-1185">Reference proteome</keyword>
<feature type="compositionally biased region" description="Basic residues" evidence="2">
    <location>
        <begin position="523"/>
        <end position="539"/>
    </location>
</feature>
<evidence type="ECO:0000256" key="1">
    <source>
        <dbReference type="ARBA" id="ARBA00023319"/>
    </source>
</evidence>
<dbReference type="GO" id="GO:0005886">
    <property type="term" value="C:plasma membrane"/>
    <property type="evidence" value="ECO:0007669"/>
    <property type="project" value="TreeGrafter"/>
</dbReference>
<sequence>MARAFGVLLLFLHTCAVRFYWRVYWRESQREGGRVRAELMELISSSPGLREERGVERARSTEEGPGWRDQKREKTQKKKAERSELKTVKFFSCIWIEDALKFFWSRLRQEDSPPRIMEHPSDLIVSKGEPATLNCKAEGRPTPTVEWYKDGERVETDRDDSRSHRMLLPSGSLFFLRIVHGRRSKPDEGSYVCVARNYLGEAVSHNASLEVASKCLVFFVLIVFWFFLGGGCLYFEVGAGPAGFKTRPRARFRPWSSFRGRARNSGEANEWKGSPVSSWDGRLNGLSRLDNPETGRKRSRRWCPELPRPSWVEWVLKNPQKIRSRGNEKCPRTGTLSPAHIPPAGRGPDICSDPFVQHLGSCQKRVLISFRRIARLSELQGQATSSTGSRPGPEVTGICSSRSMVGGCQQRPQPSSPLWLKEGESDGACGYSDSGLASAARLERRGADGGRLQDGRVCRESIPSECPVLRTLQRSYLPGSSPDPALTLSQWVPRARRVTERFPLNCDTGCRWQSPSQLEGRDRIRHSQAKSTPSKRRGGTFRPTASLNPPIPGWRVSGGPAGHSRRSGPHSLDYWPPPLCQQCDTTPRSRRELCVKKVSSQAWRASGADVSGKPNRPAAGRPAPPRPACLSGAGWGPCFARAILTLSALKRPIDTKTNSQRWRKEDGGDGTDLDLAFGSRGPQRGIPYLG</sequence>
<dbReference type="FunFam" id="2.60.40.10:FF:000026">
    <property type="entry name" value="roundabout homolog 2 isoform X1"/>
    <property type="match status" value="1"/>
</dbReference>
<keyword evidence="3" id="KW-0472">Membrane</keyword>
<feature type="region of interest" description="Disordered" evidence="2">
    <location>
        <begin position="604"/>
        <end position="625"/>
    </location>
</feature>
<reference evidence="5" key="1">
    <citation type="submission" date="2023-03" db="EMBL/GenBank/DDBJ databases">
        <title>Electrophorus voltai genome.</title>
        <authorList>
            <person name="Bian C."/>
        </authorList>
    </citation>
    <scope>NUCLEOTIDE SEQUENCE</scope>
    <source>
        <strain evidence="5">CB-2022</strain>
        <tissue evidence="5">Muscle</tissue>
    </source>
</reference>
<evidence type="ECO:0000256" key="3">
    <source>
        <dbReference type="SAM" id="Phobius"/>
    </source>
</evidence>
<dbReference type="InterPro" id="IPR036179">
    <property type="entry name" value="Ig-like_dom_sf"/>
</dbReference>
<gene>
    <name evidence="5" type="ORF">P4O66_018165</name>
</gene>
<protein>
    <recommendedName>
        <fullName evidence="4">Ig-like domain-containing protein</fullName>
    </recommendedName>
</protein>
<feature type="region of interest" description="Disordered" evidence="2">
    <location>
        <begin position="50"/>
        <end position="79"/>
    </location>
</feature>
<dbReference type="EMBL" id="JAROKS010000025">
    <property type="protein sequence ID" value="KAK1786495.1"/>
    <property type="molecule type" value="Genomic_DNA"/>
</dbReference>
<feature type="transmembrane region" description="Helical" evidence="3">
    <location>
        <begin position="216"/>
        <end position="237"/>
    </location>
</feature>
<dbReference type="InterPro" id="IPR003599">
    <property type="entry name" value="Ig_sub"/>
</dbReference>
<dbReference type="AlphaFoldDB" id="A0AAD9DL34"/>
<accession>A0AAD9DL34</accession>
<evidence type="ECO:0000313" key="5">
    <source>
        <dbReference type="EMBL" id="KAK1786495.1"/>
    </source>
</evidence>
<feature type="compositionally biased region" description="Polar residues" evidence="2">
    <location>
        <begin position="380"/>
        <end position="389"/>
    </location>
</feature>
<dbReference type="SMART" id="SM00408">
    <property type="entry name" value="IGc2"/>
    <property type="match status" value="1"/>
</dbReference>
<feature type="region of interest" description="Disordered" evidence="2">
    <location>
        <begin position="323"/>
        <end position="345"/>
    </location>
</feature>
<comment type="caution">
    <text evidence="5">The sequence shown here is derived from an EMBL/GenBank/DDBJ whole genome shotgun (WGS) entry which is preliminary data.</text>
</comment>
<dbReference type="GO" id="GO:0070593">
    <property type="term" value="P:dendrite self-avoidance"/>
    <property type="evidence" value="ECO:0007669"/>
    <property type="project" value="TreeGrafter"/>
</dbReference>
<evidence type="ECO:0000259" key="4">
    <source>
        <dbReference type="PROSITE" id="PS50835"/>
    </source>
</evidence>
<dbReference type="Proteomes" id="UP001239994">
    <property type="component" value="Unassembled WGS sequence"/>
</dbReference>
<dbReference type="Gene3D" id="2.60.40.10">
    <property type="entry name" value="Immunoglobulins"/>
    <property type="match status" value="1"/>
</dbReference>
<organism evidence="5 6">
    <name type="scientific">Electrophorus voltai</name>
    <dbReference type="NCBI Taxonomy" id="2609070"/>
    <lineage>
        <taxon>Eukaryota</taxon>
        <taxon>Metazoa</taxon>
        <taxon>Chordata</taxon>
        <taxon>Craniata</taxon>
        <taxon>Vertebrata</taxon>
        <taxon>Euteleostomi</taxon>
        <taxon>Actinopterygii</taxon>
        <taxon>Neopterygii</taxon>
        <taxon>Teleostei</taxon>
        <taxon>Ostariophysi</taxon>
        <taxon>Gymnotiformes</taxon>
        <taxon>Gymnotoidei</taxon>
        <taxon>Gymnotidae</taxon>
        <taxon>Electrophorus</taxon>
    </lineage>
</organism>
<feature type="region of interest" description="Disordered" evidence="2">
    <location>
        <begin position="655"/>
        <end position="690"/>
    </location>
</feature>
<feature type="compositionally biased region" description="Basic and acidic residues" evidence="2">
    <location>
        <begin position="50"/>
        <end position="73"/>
    </location>
</feature>
<dbReference type="Pfam" id="PF13927">
    <property type="entry name" value="Ig_3"/>
    <property type="match status" value="1"/>
</dbReference>
<dbReference type="GO" id="GO:0098632">
    <property type="term" value="F:cell-cell adhesion mediator activity"/>
    <property type="evidence" value="ECO:0007669"/>
    <property type="project" value="TreeGrafter"/>
</dbReference>
<name>A0AAD9DL34_9TELE</name>
<dbReference type="CDD" id="cd07693">
    <property type="entry name" value="IgC_1_Robo"/>
    <property type="match status" value="1"/>
</dbReference>
<dbReference type="SUPFAM" id="SSF48726">
    <property type="entry name" value="Immunoglobulin"/>
    <property type="match status" value="1"/>
</dbReference>
<dbReference type="PANTHER" id="PTHR10075:SF37">
    <property type="entry name" value="ROUNDABOUT HOMOLOG 3"/>
    <property type="match status" value="1"/>
</dbReference>
<keyword evidence="1" id="KW-0393">Immunoglobulin domain</keyword>
<evidence type="ECO:0000313" key="6">
    <source>
        <dbReference type="Proteomes" id="UP001239994"/>
    </source>
</evidence>
<dbReference type="GO" id="GO:0007411">
    <property type="term" value="P:axon guidance"/>
    <property type="evidence" value="ECO:0007669"/>
    <property type="project" value="TreeGrafter"/>
</dbReference>
<feature type="region of interest" description="Disordered" evidence="2">
    <location>
        <begin position="517"/>
        <end position="577"/>
    </location>
</feature>
<dbReference type="InterPro" id="IPR013783">
    <property type="entry name" value="Ig-like_fold"/>
</dbReference>
<feature type="region of interest" description="Disordered" evidence="2">
    <location>
        <begin position="380"/>
        <end position="416"/>
    </location>
</feature>
<keyword evidence="3" id="KW-0812">Transmembrane</keyword>
<evidence type="ECO:0000256" key="2">
    <source>
        <dbReference type="SAM" id="MobiDB-lite"/>
    </source>
</evidence>
<keyword evidence="3" id="KW-1133">Transmembrane helix</keyword>
<feature type="domain" description="Ig-like" evidence="4">
    <location>
        <begin position="114"/>
        <end position="210"/>
    </location>
</feature>
<dbReference type="InterPro" id="IPR003598">
    <property type="entry name" value="Ig_sub2"/>
</dbReference>
<dbReference type="SMART" id="SM00409">
    <property type="entry name" value="IG"/>
    <property type="match status" value="1"/>
</dbReference>
<dbReference type="GO" id="GO:0030424">
    <property type="term" value="C:axon"/>
    <property type="evidence" value="ECO:0007669"/>
    <property type="project" value="TreeGrafter"/>
</dbReference>
<dbReference type="PROSITE" id="PS50835">
    <property type="entry name" value="IG_LIKE"/>
    <property type="match status" value="1"/>
</dbReference>
<dbReference type="PANTHER" id="PTHR10075">
    <property type="entry name" value="BASIGIN RELATED"/>
    <property type="match status" value="1"/>
</dbReference>
<dbReference type="InterPro" id="IPR007110">
    <property type="entry name" value="Ig-like_dom"/>
</dbReference>